<keyword evidence="1" id="KW-0812">Transmembrane</keyword>
<keyword evidence="3" id="KW-1185">Reference proteome</keyword>
<gene>
    <name evidence="2" type="ORF">BG261_02625</name>
</gene>
<organism evidence="2 3">
    <name type="scientific">Floricoccus tropicus</name>
    <dbReference type="NCBI Taxonomy" id="1859473"/>
    <lineage>
        <taxon>Bacteria</taxon>
        <taxon>Bacillati</taxon>
        <taxon>Bacillota</taxon>
        <taxon>Bacilli</taxon>
        <taxon>Lactobacillales</taxon>
        <taxon>Streptococcaceae</taxon>
        <taxon>Floricoccus</taxon>
    </lineage>
</organism>
<accession>A0A1E8GMN2</accession>
<dbReference type="Proteomes" id="UP000178622">
    <property type="component" value="Unassembled WGS sequence"/>
</dbReference>
<dbReference type="AlphaFoldDB" id="A0A1E8GMN2"/>
<evidence type="ECO:0000256" key="1">
    <source>
        <dbReference type="SAM" id="Phobius"/>
    </source>
</evidence>
<dbReference type="OrthoDB" id="6658731at2"/>
<dbReference type="RefSeq" id="WP_070792009.1">
    <property type="nucleotide sequence ID" value="NZ_MKIR01000012.1"/>
</dbReference>
<sequence>MKIYNKKGLIIGIISFVIAALSLFTSLFLEKNISIKTLVLPIIMLICGFTNIKDAFSKNRTLENKINENDERNQLIKLKSQTMSHKIFSNITITIAILFLLLYFINRNISFLNIFIVASIIWSIINIIDIFTYFYYEKKE</sequence>
<protein>
    <recommendedName>
        <fullName evidence="4">DUF2178 domain-containing protein</fullName>
    </recommendedName>
</protein>
<evidence type="ECO:0000313" key="2">
    <source>
        <dbReference type="EMBL" id="OFI49492.1"/>
    </source>
</evidence>
<proteinExistence type="predicted"/>
<dbReference type="Pfam" id="PF09946">
    <property type="entry name" value="DUF2178"/>
    <property type="match status" value="1"/>
</dbReference>
<feature type="transmembrane region" description="Helical" evidence="1">
    <location>
        <begin position="111"/>
        <end position="136"/>
    </location>
</feature>
<feature type="transmembrane region" description="Helical" evidence="1">
    <location>
        <begin position="87"/>
        <end position="105"/>
    </location>
</feature>
<reference evidence="3" key="1">
    <citation type="submission" date="2016-09" db="EMBL/GenBank/DDBJ databases">
        <title>Draft genome sequence of a novel species of the family Streptococcaceae isolated from flowers.</title>
        <authorList>
            <person name="Chuah L.-O."/>
            <person name="Yap K.-P."/>
            <person name="Thong K.L."/>
            <person name="Liong M.T."/>
            <person name="Ahmad R."/>
            <person name="Rusul G."/>
        </authorList>
    </citation>
    <scope>NUCLEOTIDE SEQUENCE [LARGE SCALE GENOMIC DNA]</scope>
    <source>
        <strain evidence="3">DF1</strain>
    </source>
</reference>
<feature type="transmembrane region" description="Helical" evidence="1">
    <location>
        <begin position="35"/>
        <end position="52"/>
    </location>
</feature>
<keyword evidence="1" id="KW-1133">Transmembrane helix</keyword>
<keyword evidence="1" id="KW-0472">Membrane</keyword>
<name>A0A1E8GMN2_9LACT</name>
<evidence type="ECO:0008006" key="4">
    <source>
        <dbReference type="Google" id="ProtNLM"/>
    </source>
</evidence>
<comment type="caution">
    <text evidence="2">The sequence shown here is derived from an EMBL/GenBank/DDBJ whole genome shotgun (WGS) entry which is preliminary data.</text>
</comment>
<dbReference type="EMBL" id="MKIR01000012">
    <property type="protein sequence ID" value="OFI49492.1"/>
    <property type="molecule type" value="Genomic_DNA"/>
</dbReference>
<dbReference type="InterPro" id="IPR019235">
    <property type="entry name" value="DUF2178_TM"/>
</dbReference>
<feature type="transmembrane region" description="Helical" evidence="1">
    <location>
        <begin position="9"/>
        <end position="29"/>
    </location>
</feature>
<evidence type="ECO:0000313" key="3">
    <source>
        <dbReference type="Proteomes" id="UP000178622"/>
    </source>
</evidence>
<dbReference type="STRING" id="1859473.BG261_02625"/>